<feature type="transmembrane region" description="Helical" evidence="1">
    <location>
        <begin position="72"/>
        <end position="92"/>
    </location>
</feature>
<evidence type="ECO:0000256" key="1">
    <source>
        <dbReference type="SAM" id="Phobius"/>
    </source>
</evidence>
<keyword evidence="3" id="KW-1185">Reference proteome</keyword>
<dbReference type="KEGG" id="mgel:G5B37_11015"/>
<name>A0A6G6GNG7_9FLAO</name>
<keyword evidence="1" id="KW-1133">Transmembrane helix</keyword>
<dbReference type="InterPro" id="IPR021215">
    <property type="entry name" value="DUF2752"/>
</dbReference>
<evidence type="ECO:0000313" key="3">
    <source>
        <dbReference type="Proteomes" id="UP000505306"/>
    </source>
</evidence>
<dbReference type="AlphaFoldDB" id="A0A6G6GNG7"/>
<gene>
    <name evidence="2" type="ORF">G5B37_11015</name>
</gene>
<feature type="transmembrane region" description="Helical" evidence="1">
    <location>
        <begin position="7"/>
        <end position="28"/>
    </location>
</feature>
<dbReference type="RefSeq" id="WP_164680086.1">
    <property type="nucleotide sequence ID" value="NZ_CP049057.1"/>
</dbReference>
<accession>A0A6G6GNG7</accession>
<feature type="transmembrane region" description="Helical" evidence="1">
    <location>
        <begin position="104"/>
        <end position="124"/>
    </location>
</feature>
<dbReference type="EMBL" id="CP049057">
    <property type="protein sequence ID" value="QIE60074.1"/>
    <property type="molecule type" value="Genomic_DNA"/>
</dbReference>
<protein>
    <submittedName>
        <fullName evidence="2">DUF2752 domain-containing protein</fullName>
    </submittedName>
</protein>
<sequence length="139" mass="16344">MQPIYKRISWLLAVGIVLAALGYLYFLYNPTQHSFFLSCPFKSLTGYHCAGCGSQRAIHQLLHGEWYSAFRLNPFMVVSLPLVFYGLGTKIYNYLFQKEHRVQLFYKPWFIYGYFAIAILYWILRNVPFTPFSYLAPTE</sequence>
<keyword evidence="1" id="KW-0812">Transmembrane</keyword>
<dbReference type="Proteomes" id="UP000505306">
    <property type="component" value="Chromosome"/>
</dbReference>
<reference evidence="2 3" key="1">
    <citation type="submission" date="2020-02" db="EMBL/GenBank/DDBJ databases">
        <title>Complete genome sequence of Flavobacteriaceae bacterium.</title>
        <authorList>
            <person name="Kim S.-J."/>
            <person name="Kim Y.-S."/>
            <person name="Kim K.-H."/>
        </authorList>
    </citation>
    <scope>NUCLEOTIDE SEQUENCE [LARGE SCALE GENOMIC DNA]</scope>
    <source>
        <strain evidence="2 3">RR4-40</strain>
    </source>
</reference>
<evidence type="ECO:0000313" key="2">
    <source>
        <dbReference type="EMBL" id="QIE60074.1"/>
    </source>
</evidence>
<organism evidence="2 3">
    <name type="scientific">Rasiella rasia</name>
    <dbReference type="NCBI Taxonomy" id="2744027"/>
    <lineage>
        <taxon>Bacteria</taxon>
        <taxon>Pseudomonadati</taxon>
        <taxon>Bacteroidota</taxon>
        <taxon>Flavobacteriia</taxon>
        <taxon>Flavobacteriales</taxon>
        <taxon>Flavobacteriaceae</taxon>
        <taxon>Rasiella</taxon>
    </lineage>
</organism>
<keyword evidence="1" id="KW-0472">Membrane</keyword>
<proteinExistence type="predicted"/>
<dbReference type="Pfam" id="PF10825">
    <property type="entry name" value="DUF2752"/>
    <property type="match status" value="1"/>
</dbReference>